<protein>
    <recommendedName>
        <fullName evidence="5">Extracellular membrane protein CFEM domain-containing protein</fullName>
    </recommendedName>
</protein>
<dbReference type="Proteomes" id="UP000310066">
    <property type="component" value="Unassembled WGS sequence"/>
</dbReference>
<feature type="region of interest" description="Disordered" evidence="1">
    <location>
        <begin position="416"/>
        <end position="437"/>
    </location>
</feature>
<gene>
    <name evidence="3" type="ORF">B0A54_04655</name>
</gene>
<dbReference type="EMBL" id="NAJP01000014">
    <property type="protein sequence ID" value="TKA44704.1"/>
    <property type="molecule type" value="Genomic_DNA"/>
</dbReference>
<feature type="region of interest" description="Disordered" evidence="1">
    <location>
        <begin position="548"/>
        <end position="583"/>
    </location>
</feature>
<keyword evidence="2" id="KW-0732">Signal</keyword>
<evidence type="ECO:0000256" key="1">
    <source>
        <dbReference type="SAM" id="MobiDB-lite"/>
    </source>
</evidence>
<feature type="compositionally biased region" description="Polar residues" evidence="1">
    <location>
        <begin position="306"/>
        <end position="315"/>
    </location>
</feature>
<feature type="compositionally biased region" description="Low complexity" evidence="1">
    <location>
        <begin position="549"/>
        <end position="564"/>
    </location>
</feature>
<accession>A0A4U0V7G6</accession>
<evidence type="ECO:0008006" key="5">
    <source>
        <dbReference type="Google" id="ProtNLM"/>
    </source>
</evidence>
<sequence length="701" mass="75231">MAKLTYGSILLAYIITYTIAQISAASQACLSACLTNSTNPCTADSLPALMYCLTTSCSTISEQVLANLHVAYTPKVEYSCENSMVPGNSPGNDVPTLVLSGSGNCETSPYDFQSFVAGTRSELTDEMCQLKIFAGEGCTGDATSLSMSDGVEECQFAGGRSAKLSCQVGEQSQRQRDPPRSQGGNEKLKKKKGSGVLGFLTLKEPSGSAWEDYAKAQKKASAVKDGRRSNAGLAGVSSRQLPDFVPATNAKWDGLPDSAKRVSMQSGSRSQRMSSVSGSTSQTSRSVWSSISERSGERSPARRYGSVSSKPSRSESAPAPLSKRESMQSHASSRAAIGIAPQLPVLRNVHPALRNNAVTPWAEPRQHELNLAWEKQPRQSPETFLHPPSPNSGVSELPCSTPTLELELPKALVLDGHATSPEPSPRTPPADFEEDPNDDLAEQYHYIRLGDQLAQSADHGGNFWHSDTDNELEAAKTLRYHALSTPVKPSSLRSEHSASEQDLPIQPTIDEVEEEGDDVFLPTLRDGNGHTSPFIFEQLSVHERPFFPNPRASPASRPARTMSPPSRPRPVTAGSATTVEAPLPSLNDVAEPEVSTRLSTAASLASTATGHRRTSLSPIRSNSDAVSVAPSEMSAQWKMSPKERLGLGGKMTRRSRADQMPWDNDGVPGSPPVVKRLSGAQAALDGSIKLKRLSMRLGRKL</sequence>
<organism evidence="3 4">
    <name type="scientific">Friedmanniomyces endolithicus</name>
    <dbReference type="NCBI Taxonomy" id="329885"/>
    <lineage>
        <taxon>Eukaryota</taxon>
        <taxon>Fungi</taxon>
        <taxon>Dikarya</taxon>
        <taxon>Ascomycota</taxon>
        <taxon>Pezizomycotina</taxon>
        <taxon>Dothideomycetes</taxon>
        <taxon>Dothideomycetidae</taxon>
        <taxon>Mycosphaerellales</taxon>
        <taxon>Teratosphaeriaceae</taxon>
        <taxon>Friedmanniomyces</taxon>
    </lineage>
</organism>
<feature type="compositionally biased region" description="Low complexity" evidence="1">
    <location>
        <begin position="262"/>
        <end position="293"/>
    </location>
</feature>
<feature type="compositionally biased region" description="Polar residues" evidence="1">
    <location>
        <begin position="615"/>
        <end position="625"/>
    </location>
</feature>
<evidence type="ECO:0000313" key="3">
    <source>
        <dbReference type="EMBL" id="TKA44704.1"/>
    </source>
</evidence>
<dbReference type="PROSITE" id="PS51257">
    <property type="entry name" value="PROKAR_LIPOPROTEIN"/>
    <property type="match status" value="1"/>
</dbReference>
<feature type="region of interest" description="Disordered" evidence="1">
    <location>
        <begin position="376"/>
        <end position="400"/>
    </location>
</feature>
<feature type="region of interest" description="Disordered" evidence="1">
    <location>
        <begin position="166"/>
        <end position="190"/>
    </location>
</feature>
<feature type="compositionally biased region" description="Polar residues" evidence="1">
    <location>
        <begin position="391"/>
        <end position="400"/>
    </location>
</feature>
<dbReference type="OrthoDB" id="4117770at2759"/>
<feature type="chain" id="PRO_5020682144" description="Extracellular membrane protein CFEM domain-containing protein" evidence="2">
    <location>
        <begin position="21"/>
        <end position="701"/>
    </location>
</feature>
<name>A0A4U0V7G6_9PEZI</name>
<comment type="caution">
    <text evidence="3">The sequence shown here is derived from an EMBL/GenBank/DDBJ whole genome shotgun (WGS) entry which is preliminary data.</text>
</comment>
<reference evidence="3 4" key="1">
    <citation type="submission" date="2017-03" db="EMBL/GenBank/DDBJ databases">
        <title>Genomes of endolithic fungi from Antarctica.</title>
        <authorList>
            <person name="Coleine C."/>
            <person name="Masonjones S."/>
            <person name="Stajich J.E."/>
        </authorList>
    </citation>
    <scope>NUCLEOTIDE SEQUENCE [LARGE SCALE GENOMIC DNA]</scope>
    <source>
        <strain evidence="3 4">CCFEE 5311</strain>
    </source>
</reference>
<feature type="region of interest" description="Disordered" evidence="1">
    <location>
        <begin position="247"/>
        <end position="334"/>
    </location>
</feature>
<evidence type="ECO:0000313" key="4">
    <source>
        <dbReference type="Proteomes" id="UP000310066"/>
    </source>
</evidence>
<feature type="signal peptide" evidence="2">
    <location>
        <begin position="1"/>
        <end position="20"/>
    </location>
</feature>
<feature type="region of interest" description="Disordered" evidence="1">
    <location>
        <begin position="601"/>
        <end position="637"/>
    </location>
</feature>
<evidence type="ECO:0000256" key="2">
    <source>
        <dbReference type="SAM" id="SignalP"/>
    </source>
</evidence>
<dbReference type="AlphaFoldDB" id="A0A4U0V7G6"/>
<proteinExistence type="predicted"/>